<feature type="transmembrane region" description="Helical" evidence="2">
    <location>
        <begin position="277"/>
        <end position="292"/>
    </location>
</feature>
<feature type="transmembrane region" description="Helical" evidence="2">
    <location>
        <begin position="360"/>
        <end position="382"/>
    </location>
</feature>
<dbReference type="HOGENOM" id="CLU_459130_0_0_11"/>
<gene>
    <name evidence="3" type="ordered locus">Snas_6412</name>
</gene>
<keyword evidence="2" id="KW-0472">Membrane</keyword>
<dbReference type="RefSeq" id="WP_013021599.1">
    <property type="nucleotide sequence ID" value="NC_013947.1"/>
</dbReference>
<dbReference type="Proteomes" id="UP000000844">
    <property type="component" value="Chromosome"/>
</dbReference>
<sequence length="725" mass="77407">MSSEDASRSAANTVTPGDGAEPPAADTPAPTPDTPAAEPAKTPAARTAEPDADVLAAEPAVGEPSNAVTAETPSVDDAAEPTDDAPAESPAASDAAAVDPEADTLETTAVDGTEAEPADPEVGRWRRFAATEPTAEPEPAAWPRRALRRTGTALRGENAIAAMVSVVLTLAMNWKVLRDPLHSIPHDLGDPLLQTYTLAWPGSVLFDDPGQLWNASNFYPNRLSFAFTDTLLGYLPASLIGTGHEAALLRYNVLYLFTFALAFFGCYVLLRQLGARVAGSAIGAAAVAYAPWKLAQAGHLHILSIGGIALSLAMLARGHGYSLRHGYRAERTKWGWVIGGWLVAAWQVSIGFGVGVGFGYLLGGIVVVSMLIFAGKNVIASLNKRIGPRIPWRVLVADLVGMLAFAGISLALAIPFFQVLKEHPEAERSLEEVGFFSPVWSSFLISPEESAVWGEAHAGAREGMPWPPETTLLVGFTVLALAIVGLIWSTWTPRQRAFLALGTTVSVALALGTNFLDKGAWAYGLAYEYLPGFDGLRTPGRLVFFTSLFLSILAAGTLTRLADQLDSYATMDRVDTRFRAAVPAPLRVALLLPLLLVLAEGYSAAEVKKVPEPPVAMSQLAEPVLILPSDGWHDSMIQYWSVDGFPRIVNGTAGFTPTNQDEIRQHALTFPSEKSVADLRADGIKTVVAVRSLLEGSQWDYLQDIPSRDSTITVEDRGAVLIFTL</sequence>
<keyword evidence="2" id="KW-0812">Transmembrane</keyword>
<evidence type="ECO:0000313" key="4">
    <source>
        <dbReference type="Proteomes" id="UP000000844"/>
    </source>
</evidence>
<evidence type="ECO:0000313" key="3">
    <source>
        <dbReference type="EMBL" id="ADD46028.1"/>
    </source>
</evidence>
<evidence type="ECO:0000256" key="1">
    <source>
        <dbReference type="SAM" id="MobiDB-lite"/>
    </source>
</evidence>
<feature type="compositionally biased region" description="Low complexity" evidence="1">
    <location>
        <begin position="15"/>
        <end position="47"/>
    </location>
</feature>
<dbReference type="OrthoDB" id="3277912at2"/>
<feature type="transmembrane region" description="Helical" evidence="2">
    <location>
        <begin position="394"/>
        <end position="417"/>
    </location>
</feature>
<feature type="transmembrane region" description="Helical" evidence="2">
    <location>
        <begin position="336"/>
        <end position="354"/>
    </location>
</feature>
<dbReference type="AlphaFoldDB" id="D3Q5G8"/>
<feature type="compositionally biased region" description="Acidic residues" evidence="1">
    <location>
        <begin position="77"/>
        <end position="86"/>
    </location>
</feature>
<feature type="transmembrane region" description="Helical" evidence="2">
    <location>
        <begin position="542"/>
        <end position="563"/>
    </location>
</feature>
<feature type="transmembrane region" description="Helical" evidence="2">
    <location>
        <begin position="298"/>
        <end position="316"/>
    </location>
</feature>
<dbReference type="eggNOG" id="COG4223">
    <property type="taxonomic scope" value="Bacteria"/>
</dbReference>
<dbReference type="STRING" id="446470.Snas_6412"/>
<keyword evidence="2" id="KW-1133">Transmembrane helix</keyword>
<feature type="compositionally biased region" description="Low complexity" evidence="1">
    <location>
        <begin position="87"/>
        <end position="99"/>
    </location>
</feature>
<evidence type="ECO:0008006" key="5">
    <source>
        <dbReference type="Google" id="ProtNLM"/>
    </source>
</evidence>
<feature type="transmembrane region" description="Helical" evidence="2">
    <location>
        <begin position="253"/>
        <end position="270"/>
    </location>
</feature>
<dbReference type="EMBL" id="CP001778">
    <property type="protein sequence ID" value="ADD46028.1"/>
    <property type="molecule type" value="Genomic_DNA"/>
</dbReference>
<organism evidence="3 4">
    <name type="scientific">Stackebrandtia nassauensis (strain DSM 44728 / CIP 108903 / NRRL B-16338 / NBRC 102104 / LLR-40K-21)</name>
    <dbReference type="NCBI Taxonomy" id="446470"/>
    <lineage>
        <taxon>Bacteria</taxon>
        <taxon>Bacillati</taxon>
        <taxon>Actinomycetota</taxon>
        <taxon>Actinomycetes</taxon>
        <taxon>Glycomycetales</taxon>
        <taxon>Glycomycetaceae</taxon>
        <taxon>Stackebrandtia</taxon>
    </lineage>
</organism>
<protein>
    <recommendedName>
        <fullName evidence="5">Glycosyltransferase RgtA/B/C/D-like domain-containing protein</fullName>
    </recommendedName>
</protein>
<accession>D3Q5G8</accession>
<keyword evidence="4" id="KW-1185">Reference proteome</keyword>
<feature type="transmembrane region" description="Helical" evidence="2">
    <location>
        <begin position="498"/>
        <end position="516"/>
    </location>
</feature>
<dbReference type="KEGG" id="sna:Snas_6412"/>
<reference evidence="3 4" key="1">
    <citation type="journal article" date="2009" name="Stand. Genomic Sci.">
        <title>Complete genome sequence of Stackebrandtia nassauensis type strain (LLR-40K-21).</title>
        <authorList>
            <person name="Munk C."/>
            <person name="Lapidus A."/>
            <person name="Copeland A."/>
            <person name="Jando M."/>
            <person name="Mayilraj S."/>
            <person name="Glavina Del Rio T."/>
            <person name="Nolan M."/>
            <person name="Chen F."/>
            <person name="Lucas S."/>
            <person name="Tice H."/>
            <person name="Cheng J.F."/>
            <person name="Han C."/>
            <person name="Detter J.C."/>
            <person name="Bruce D."/>
            <person name="Goodwin L."/>
            <person name="Chain P."/>
            <person name="Pitluck S."/>
            <person name="Goker M."/>
            <person name="Ovchinikova G."/>
            <person name="Pati A."/>
            <person name="Ivanova N."/>
            <person name="Mavromatis K."/>
            <person name="Chen A."/>
            <person name="Palaniappan K."/>
            <person name="Land M."/>
            <person name="Hauser L."/>
            <person name="Chang Y.J."/>
            <person name="Jeffries C.D."/>
            <person name="Bristow J."/>
            <person name="Eisen J.A."/>
            <person name="Markowitz V."/>
            <person name="Hugenholtz P."/>
            <person name="Kyrpides N.C."/>
            <person name="Klenk H.P."/>
        </authorList>
    </citation>
    <scope>NUCLEOTIDE SEQUENCE [LARGE SCALE GENOMIC DNA]</scope>
    <source>
        <strain evidence="4">DSM 44728 / CIP 108903 / NRRL B-16338 / NBRC 102104 / LLR-40K-21</strain>
    </source>
</reference>
<feature type="region of interest" description="Disordered" evidence="1">
    <location>
        <begin position="1"/>
        <end position="100"/>
    </location>
</feature>
<feature type="transmembrane region" description="Helical" evidence="2">
    <location>
        <begin position="584"/>
        <end position="605"/>
    </location>
</feature>
<feature type="region of interest" description="Disordered" evidence="1">
    <location>
        <begin position="106"/>
        <end position="125"/>
    </location>
</feature>
<name>D3Q5G8_STANL</name>
<evidence type="ECO:0000256" key="2">
    <source>
        <dbReference type="SAM" id="Phobius"/>
    </source>
</evidence>
<proteinExistence type="predicted"/>
<feature type="transmembrane region" description="Helical" evidence="2">
    <location>
        <begin position="472"/>
        <end position="491"/>
    </location>
</feature>
<feature type="compositionally biased region" description="Polar residues" evidence="1">
    <location>
        <begin position="1"/>
        <end position="14"/>
    </location>
</feature>